<feature type="domain" description="FAD/NAD(P)-binding" evidence="3">
    <location>
        <begin position="16"/>
        <end position="330"/>
    </location>
</feature>
<reference evidence="5" key="2">
    <citation type="submission" date="2019-08" db="EMBL/GenBank/DDBJ databases">
        <authorList>
            <person name="Im W.-T."/>
        </authorList>
    </citation>
    <scope>NUCLEOTIDE SEQUENCE</scope>
    <source>
        <strain evidence="5">NF 2-5-3</strain>
    </source>
</reference>
<dbReference type="GO" id="GO:0016491">
    <property type="term" value="F:oxidoreductase activity"/>
    <property type="evidence" value="ECO:0007669"/>
    <property type="project" value="UniProtKB-KW"/>
</dbReference>
<dbReference type="InterPro" id="IPR007419">
    <property type="entry name" value="BFD-like_2Fe2S-bd_dom"/>
</dbReference>
<evidence type="ECO:0000259" key="3">
    <source>
        <dbReference type="Pfam" id="PF07992"/>
    </source>
</evidence>
<dbReference type="PRINTS" id="PR00411">
    <property type="entry name" value="PNDRDTASEI"/>
</dbReference>
<keyword evidence="1 4" id="KW-0560">Oxidoreductase</keyword>
<dbReference type="InterPro" id="IPR017224">
    <property type="entry name" value="Opine_Oxase_asu/HCN_bsu"/>
</dbReference>
<dbReference type="Proteomes" id="UP000321776">
    <property type="component" value="Unassembled WGS sequence"/>
</dbReference>
<accession>A0A5C6V5P3</accession>
<reference evidence="4 7" key="3">
    <citation type="submission" date="2024-01" db="EMBL/GenBank/DDBJ databases">
        <title>The diversity of rhizobia nodulating Mimosa spp. in eleven states of Brazil covering several biomes is determined by host plant, location, and edaphic factors.</title>
        <authorList>
            <person name="Rouws L."/>
            <person name="Barauna A."/>
            <person name="Beukes C."/>
            <person name="De Faria S.M."/>
            <person name="Gross E."/>
            <person name="Dos Reis Junior F.B."/>
            <person name="Simon M."/>
            <person name="Maluk M."/>
            <person name="Odee D.W."/>
            <person name="Kenicer G."/>
            <person name="Young J.P.W."/>
            <person name="Reis V.M."/>
            <person name="Zilli J."/>
            <person name="James E.K."/>
        </authorList>
    </citation>
    <scope>NUCLEOTIDE SEQUENCE [LARGE SCALE GENOMIC DNA]</scope>
    <source>
        <strain evidence="4 7">JPY530</strain>
    </source>
</reference>
<evidence type="ECO:0000256" key="1">
    <source>
        <dbReference type="ARBA" id="ARBA00023002"/>
    </source>
</evidence>
<evidence type="ECO:0000313" key="6">
    <source>
        <dbReference type="Proteomes" id="UP000321776"/>
    </source>
</evidence>
<dbReference type="EMBL" id="JAZHGA010000001">
    <property type="protein sequence ID" value="MEM5338443.1"/>
    <property type="molecule type" value="Genomic_DNA"/>
</dbReference>
<dbReference type="RefSeq" id="WP_147236976.1">
    <property type="nucleotide sequence ID" value="NZ_JAZHFZ010000001.1"/>
</dbReference>
<sequence>MAVERDVKQRDVKHLKVIVIGAGPAGVRAAQALVEAGLRPIVIDEGRRDGGQIYRRQPQGFSRSYDTLYGTEAARAESLHRDFDALRAQIDYRPETLVWNIAPKAVHVVSGTRYDELVFDALIVCSGATDRLMPIPGWHHAGTFSLGGAQVALKSQGCAVGARTVMMGTGPLLYLVAAQYVKAGATVSAVLDTSTLAQRLRALPQLLAIPRTLRNGIALLNVLRRARVPIHRGVTPLAIEGSSEHGVTGVCVQLANGATLDVNCDAVALGYHLRPETQLADLAGCEFRFDGATQMWLPHIDADGRSSVAGVYLAGDGARVRGADAAERAGRLAALAALHDAGLDREGAVALRAELARYTRFAAGLRTAFPWPARFAAALPDETIVCRCEAITAGELRHVVRDMGATEANRAKAFSRVGMGRCQGRFCAHAGAEVIAAEARVPLEAVGRLRGQAPVKPLPMAIAPVHAPSRVCEAADSCAQEYSE</sequence>
<dbReference type="PANTHER" id="PTHR42949">
    <property type="entry name" value="ANAEROBIC GLYCEROL-3-PHOSPHATE DEHYDROGENASE SUBUNIT B"/>
    <property type="match status" value="1"/>
</dbReference>
<dbReference type="InterPro" id="IPR051691">
    <property type="entry name" value="Metab_Enz_Cyan_OpOx_G3PDH"/>
</dbReference>
<dbReference type="Gene3D" id="3.50.50.60">
    <property type="entry name" value="FAD/NAD(P)-binding domain"/>
    <property type="match status" value="2"/>
</dbReference>
<dbReference type="EC" id="1.-.-.-" evidence="4"/>
<dbReference type="Proteomes" id="UP001481677">
    <property type="component" value="Unassembled WGS sequence"/>
</dbReference>
<keyword evidence="7" id="KW-1185">Reference proteome</keyword>
<gene>
    <name evidence="5" type="ORF">FRZ40_32680</name>
    <name evidence="4" type="ORF">V4C56_02250</name>
</gene>
<evidence type="ECO:0000313" key="7">
    <source>
        <dbReference type="Proteomes" id="UP001481677"/>
    </source>
</evidence>
<feature type="domain" description="BFD-like [2Fe-2S]-binding" evidence="2">
    <location>
        <begin position="384"/>
        <end position="436"/>
    </location>
</feature>
<dbReference type="CDD" id="cd19946">
    <property type="entry name" value="GlpA-like_Fer2_BFD-like"/>
    <property type="match status" value="1"/>
</dbReference>
<dbReference type="InterPro" id="IPR023753">
    <property type="entry name" value="FAD/NAD-binding_dom"/>
</dbReference>
<dbReference type="PIRSF" id="PIRSF037495">
    <property type="entry name" value="Opine_OX_OoxA/HcnB"/>
    <property type="match status" value="1"/>
</dbReference>
<evidence type="ECO:0000313" key="5">
    <source>
        <dbReference type="EMBL" id="TXC79168.1"/>
    </source>
</evidence>
<dbReference type="Gene3D" id="1.10.10.1100">
    <property type="entry name" value="BFD-like [2Fe-2S]-binding domain"/>
    <property type="match status" value="1"/>
</dbReference>
<reference evidence="5 6" key="1">
    <citation type="journal article" date="2018" name="Int. J. Syst. Evol. Microbiol.">
        <title>Paraburkholderia azotifigens sp. nov., a nitrogen-fixing bacterium isolated from paddy soil.</title>
        <authorList>
            <person name="Choi G.M."/>
            <person name="Im W.T."/>
        </authorList>
    </citation>
    <scope>NUCLEOTIDE SEQUENCE [LARGE SCALE GENOMIC DNA]</scope>
    <source>
        <strain evidence="5 6">NF 2-5-3</strain>
    </source>
</reference>
<dbReference type="InterPro" id="IPR036188">
    <property type="entry name" value="FAD/NAD-bd_sf"/>
</dbReference>
<evidence type="ECO:0000313" key="4">
    <source>
        <dbReference type="EMBL" id="MEM5338443.1"/>
    </source>
</evidence>
<dbReference type="Pfam" id="PF04324">
    <property type="entry name" value="Fer2_BFD"/>
    <property type="match status" value="1"/>
</dbReference>
<dbReference type="Pfam" id="PF07992">
    <property type="entry name" value="Pyr_redox_2"/>
    <property type="match status" value="1"/>
</dbReference>
<evidence type="ECO:0000259" key="2">
    <source>
        <dbReference type="Pfam" id="PF04324"/>
    </source>
</evidence>
<comment type="caution">
    <text evidence="5">The sequence shown here is derived from an EMBL/GenBank/DDBJ whole genome shotgun (WGS) entry which is preliminary data.</text>
</comment>
<proteinExistence type="predicted"/>
<name>A0A5C6V5P3_9BURK</name>
<dbReference type="SUPFAM" id="SSF51905">
    <property type="entry name" value="FAD/NAD(P)-binding domain"/>
    <property type="match status" value="1"/>
</dbReference>
<dbReference type="PRINTS" id="PR00368">
    <property type="entry name" value="FADPNR"/>
</dbReference>
<dbReference type="EMBL" id="VOQS01000005">
    <property type="protein sequence ID" value="TXC79168.1"/>
    <property type="molecule type" value="Genomic_DNA"/>
</dbReference>
<dbReference type="PANTHER" id="PTHR42949:SF3">
    <property type="entry name" value="ANAEROBIC GLYCEROL-3-PHOSPHATE DEHYDROGENASE SUBUNIT B"/>
    <property type="match status" value="1"/>
</dbReference>
<dbReference type="AlphaFoldDB" id="A0A5C6V5P3"/>
<protein>
    <submittedName>
        <fullName evidence="4">FAD/NAD(P)-binding oxidoreductase</fullName>
        <ecNumber evidence="4">1.-.-.-</ecNumber>
    </submittedName>
    <submittedName>
        <fullName evidence="5">NAD(P)/FAD-dependent oxidoreductase</fullName>
    </submittedName>
</protein>
<organism evidence="5 6">
    <name type="scientific">Paraburkholderia azotifigens</name>
    <dbReference type="NCBI Taxonomy" id="2057004"/>
    <lineage>
        <taxon>Bacteria</taxon>
        <taxon>Pseudomonadati</taxon>
        <taxon>Pseudomonadota</taxon>
        <taxon>Betaproteobacteria</taxon>
        <taxon>Burkholderiales</taxon>
        <taxon>Burkholderiaceae</taxon>
        <taxon>Paraburkholderia</taxon>
    </lineage>
</organism>
<dbReference type="InterPro" id="IPR041854">
    <property type="entry name" value="BFD-like_2Fe2S-bd_dom_sf"/>
</dbReference>